<feature type="transmembrane region" description="Helical" evidence="6">
    <location>
        <begin position="17"/>
        <end position="38"/>
    </location>
</feature>
<comment type="subcellular location">
    <subcellularLocation>
        <location evidence="1">Cell membrane</location>
        <topology evidence="1">Multi-pass membrane protein</topology>
    </subcellularLocation>
</comment>
<feature type="transmembrane region" description="Helical" evidence="6">
    <location>
        <begin position="50"/>
        <end position="76"/>
    </location>
</feature>
<evidence type="ECO:0000256" key="5">
    <source>
        <dbReference type="ARBA" id="ARBA00023136"/>
    </source>
</evidence>
<dbReference type="Proteomes" id="UP000316030">
    <property type="component" value="Unassembled WGS sequence"/>
</dbReference>
<keyword evidence="3 6" id="KW-0812">Transmembrane</keyword>
<gene>
    <name evidence="7" type="ORF">SAMN06265173_13720</name>
</gene>
<dbReference type="PANTHER" id="PTHR30086:SF20">
    <property type="entry name" value="ARGININE EXPORTER PROTEIN ARGO-RELATED"/>
    <property type="match status" value="1"/>
</dbReference>
<dbReference type="GO" id="GO:0015171">
    <property type="term" value="F:amino acid transmembrane transporter activity"/>
    <property type="evidence" value="ECO:0007669"/>
    <property type="project" value="TreeGrafter"/>
</dbReference>
<dbReference type="EMBL" id="FXTO01000037">
    <property type="protein sequence ID" value="SMO97556.1"/>
    <property type="molecule type" value="Genomic_DNA"/>
</dbReference>
<feature type="transmembrane region" description="Helical" evidence="6">
    <location>
        <begin position="160"/>
        <end position="183"/>
    </location>
</feature>
<evidence type="ECO:0000256" key="3">
    <source>
        <dbReference type="ARBA" id="ARBA00022692"/>
    </source>
</evidence>
<feature type="transmembrane region" description="Helical" evidence="6">
    <location>
        <begin position="123"/>
        <end position="148"/>
    </location>
</feature>
<evidence type="ECO:0000313" key="7">
    <source>
        <dbReference type="EMBL" id="SMO97556.1"/>
    </source>
</evidence>
<reference evidence="7 8" key="1">
    <citation type="submission" date="2017-05" db="EMBL/GenBank/DDBJ databases">
        <authorList>
            <person name="Varghese N."/>
            <person name="Submissions S."/>
        </authorList>
    </citation>
    <scope>NUCLEOTIDE SEQUENCE [LARGE SCALE GENOMIC DNA]</scope>
    <source>
        <strain evidence="7 8">DSM 29506</strain>
    </source>
</reference>
<feature type="transmembrane region" description="Helical" evidence="6">
    <location>
        <begin position="195"/>
        <end position="213"/>
    </location>
</feature>
<dbReference type="GO" id="GO:0005886">
    <property type="term" value="C:plasma membrane"/>
    <property type="evidence" value="ECO:0007669"/>
    <property type="project" value="UniProtKB-SubCell"/>
</dbReference>
<dbReference type="PANTHER" id="PTHR30086">
    <property type="entry name" value="ARGININE EXPORTER PROTEIN ARGO"/>
    <property type="match status" value="1"/>
</dbReference>
<evidence type="ECO:0000256" key="1">
    <source>
        <dbReference type="ARBA" id="ARBA00004651"/>
    </source>
</evidence>
<dbReference type="AlphaFoldDB" id="A0A521FN57"/>
<keyword evidence="2" id="KW-1003">Cell membrane</keyword>
<keyword evidence="4 6" id="KW-1133">Transmembrane helix</keyword>
<sequence length="214" mass="23000">MRTLADARKLKVHLSDIFAYFFMLFTLTLVPGPLNTIMMARTLAGDTSGAIFFGLGIALGDVIVIFLVVFGLGTWLEARPMFFNFSQAIAIAYILWLSWCIYNKGMQPDESNDPVQTGRVGDVAAGLLTCVMSPQTLLLYLVLLPALIDLSAVDAPALATVMAATFSALAAAFLTVIVLAGWLRPLLMQGRHLGVVNRCLACLVATSGVWIGLS</sequence>
<keyword evidence="8" id="KW-1185">Reference proteome</keyword>
<feature type="transmembrane region" description="Helical" evidence="6">
    <location>
        <begin position="82"/>
        <end position="102"/>
    </location>
</feature>
<proteinExistence type="predicted"/>
<evidence type="ECO:0000256" key="2">
    <source>
        <dbReference type="ARBA" id="ARBA00022475"/>
    </source>
</evidence>
<dbReference type="OrthoDB" id="581870at2"/>
<name>A0A521FN57_9RHOB</name>
<accession>A0A521FN57</accession>
<evidence type="ECO:0000313" key="8">
    <source>
        <dbReference type="Proteomes" id="UP000316030"/>
    </source>
</evidence>
<evidence type="ECO:0000256" key="6">
    <source>
        <dbReference type="SAM" id="Phobius"/>
    </source>
</evidence>
<organism evidence="7 8">
    <name type="scientific">Thalassovita litoralis</name>
    <dbReference type="NCBI Taxonomy" id="1010611"/>
    <lineage>
        <taxon>Bacteria</taxon>
        <taxon>Pseudomonadati</taxon>
        <taxon>Pseudomonadota</taxon>
        <taxon>Alphaproteobacteria</taxon>
        <taxon>Rhodobacterales</taxon>
        <taxon>Roseobacteraceae</taxon>
        <taxon>Thalassovita</taxon>
    </lineage>
</organism>
<evidence type="ECO:0000256" key="4">
    <source>
        <dbReference type="ARBA" id="ARBA00022989"/>
    </source>
</evidence>
<dbReference type="InterPro" id="IPR001123">
    <property type="entry name" value="LeuE-type"/>
</dbReference>
<keyword evidence="5 6" id="KW-0472">Membrane</keyword>
<dbReference type="Pfam" id="PF01810">
    <property type="entry name" value="LysE"/>
    <property type="match status" value="1"/>
</dbReference>
<protein>
    <submittedName>
        <fullName evidence="7">Threonine/homoserine/homoserine lactone efflux protein</fullName>
    </submittedName>
</protein>